<dbReference type="Gene3D" id="2.40.128.10">
    <property type="match status" value="1"/>
</dbReference>
<proteinExistence type="predicted"/>
<evidence type="ECO:0000256" key="1">
    <source>
        <dbReference type="ARBA" id="ARBA00022729"/>
    </source>
</evidence>
<evidence type="ECO:0000313" key="3">
    <source>
        <dbReference type="EMBL" id="PSJ63626.1"/>
    </source>
</evidence>
<dbReference type="EMBL" id="PXYL01000001">
    <property type="protein sequence ID" value="PSJ63626.1"/>
    <property type="molecule type" value="Genomic_DNA"/>
</dbReference>
<protein>
    <recommendedName>
        <fullName evidence="2">Alkaline proteinase inhibitor/ Outer membrane lipoprotein Omp19 domain-containing protein</fullName>
    </recommendedName>
</protein>
<dbReference type="InterPro" id="IPR021140">
    <property type="entry name" value="Inh/Omp19"/>
</dbReference>
<dbReference type="OrthoDB" id="8116241at2"/>
<dbReference type="InterPro" id="IPR016085">
    <property type="entry name" value="Protease_inh_B-barrel_dom"/>
</dbReference>
<organism evidence="3 4">
    <name type="scientific">Pseudaminobacter soli</name>
    <name type="common">ex Li et al. 2025</name>
    <dbReference type="NCBI Taxonomy" id="1295366"/>
    <lineage>
        <taxon>Bacteria</taxon>
        <taxon>Pseudomonadati</taxon>
        <taxon>Pseudomonadota</taxon>
        <taxon>Alphaproteobacteria</taxon>
        <taxon>Hyphomicrobiales</taxon>
        <taxon>Phyllobacteriaceae</taxon>
        <taxon>Pseudaminobacter</taxon>
    </lineage>
</organism>
<evidence type="ECO:0000313" key="4">
    <source>
        <dbReference type="Proteomes" id="UP000240653"/>
    </source>
</evidence>
<name>A0A2P7SMC0_9HYPH</name>
<accession>A0A2P7SMC0</accession>
<evidence type="ECO:0000259" key="2">
    <source>
        <dbReference type="Pfam" id="PF02974"/>
    </source>
</evidence>
<keyword evidence="4" id="KW-1185">Reference proteome</keyword>
<dbReference type="AlphaFoldDB" id="A0A2P7SMC0"/>
<dbReference type="GO" id="GO:0004866">
    <property type="term" value="F:endopeptidase inhibitor activity"/>
    <property type="evidence" value="ECO:0007669"/>
    <property type="project" value="InterPro"/>
</dbReference>
<keyword evidence="1" id="KW-0732">Signal</keyword>
<sequence>MLCCAEMEGEKMRFVVLGLAAGACLQFGQAFAGDAVFDNLKPIDVEAADPEFVADMFGPWAISDSSGGKHCNVVLKRDQTIGGMEIELAPACAATFPVLGDITAWRLLEGWAIDLVDAERKTRIRFDTPDDIYVAYPETDGIFTIQPIPRD</sequence>
<gene>
    <name evidence="3" type="ORF">C7I85_00365</name>
</gene>
<comment type="caution">
    <text evidence="3">The sequence shown here is derived from an EMBL/GenBank/DDBJ whole genome shotgun (WGS) entry which is preliminary data.</text>
</comment>
<reference evidence="3 4" key="1">
    <citation type="submission" date="2018-03" db="EMBL/GenBank/DDBJ databases">
        <title>The draft genome of Mesorhizobium soli JCM 19897.</title>
        <authorList>
            <person name="Li L."/>
            <person name="Liu L."/>
            <person name="Liang L."/>
            <person name="Wang T."/>
            <person name="Zhang X."/>
        </authorList>
    </citation>
    <scope>NUCLEOTIDE SEQUENCE [LARGE SCALE GENOMIC DNA]</scope>
    <source>
        <strain evidence="3 4">JCM 19897</strain>
    </source>
</reference>
<dbReference type="Pfam" id="PF02974">
    <property type="entry name" value="Inh"/>
    <property type="match status" value="1"/>
</dbReference>
<dbReference type="SUPFAM" id="SSF50882">
    <property type="entry name" value="beta-Barrel protease inhibitors"/>
    <property type="match status" value="1"/>
</dbReference>
<dbReference type="Proteomes" id="UP000240653">
    <property type="component" value="Unassembled WGS sequence"/>
</dbReference>
<feature type="domain" description="Alkaline proteinase inhibitor/ Outer membrane lipoprotein Omp19" evidence="2">
    <location>
        <begin position="54"/>
        <end position="135"/>
    </location>
</feature>